<dbReference type="PRINTS" id="PR00098">
    <property type="entry name" value="CPSASE"/>
</dbReference>
<dbReference type="InterPro" id="IPR005483">
    <property type="entry name" value="CPSase_dom"/>
</dbReference>
<dbReference type="InterPro" id="IPR005479">
    <property type="entry name" value="CPAse_ATP-bd"/>
</dbReference>
<name>A0A382I8E5_9ZZZZ</name>
<comment type="catalytic activity">
    <reaction evidence="6">
        <text>hydrogencarbonate + NH4(+) + 2 ATP = carbamoyl phosphate + 2 ADP + phosphate + 2 H(+)</text>
        <dbReference type="Rhea" id="RHEA:18029"/>
        <dbReference type="ChEBI" id="CHEBI:15378"/>
        <dbReference type="ChEBI" id="CHEBI:17544"/>
        <dbReference type="ChEBI" id="CHEBI:28938"/>
        <dbReference type="ChEBI" id="CHEBI:30616"/>
        <dbReference type="ChEBI" id="CHEBI:43474"/>
        <dbReference type="ChEBI" id="CHEBI:58228"/>
        <dbReference type="ChEBI" id="CHEBI:456216"/>
        <dbReference type="EC" id="6.3.4.16"/>
    </reaction>
</comment>
<dbReference type="FunFam" id="3.30.470.20:FF:000051">
    <property type="entry name" value="Carbamoyl phosphate synthetase II"/>
    <property type="match status" value="1"/>
</dbReference>
<dbReference type="InterPro" id="IPR036914">
    <property type="entry name" value="MGS-like_dom_sf"/>
</dbReference>
<sequence length="450" mass="49732">KNVLLLGSGAYRIGSSVEFDWCCVNASNTLRKNGYRSILLNYNPETVSTDYDVCDRLYFDNIDLETVLDIYEREQCVGVIVSVGGQIPNNLAIRLHEAGVNILGTSPVDIDRAENRHKFSTLLDEINVDQPPWAEVGSMKDAMNFIQKIGYPVLLRPSYVLSGAAMGVATSEVETQRFLEKATDVSPEHPVVITKFFENNQEIEVDAVADRGEIIAMAVSEHVENAGVHSGDATLVFPPQRTYLETMRRVRNNTRKIAGSLNVTGPFNVQYLSQGTSVRVIECNLRASRSFPFVSKIYKQNFIEQAMKAILGMSPNRIEQSLFDIDYVGVKAPQFSFTRLQGADPTLGVEMSSTGEVGCLGDDFEEAFLKSLISVGFTLPIQSVLMSTGPLGDKVSFLDGARMMHEQGIKFYATPGTSEFLEQHDIPSEIVHFPSEHRAPSAGDLIENRA</sequence>
<dbReference type="EMBL" id="UINC01065776">
    <property type="protein sequence ID" value="SVB95788.1"/>
    <property type="molecule type" value="Genomic_DNA"/>
</dbReference>
<evidence type="ECO:0000256" key="2">
    <source>
        <dbReference type="ARBA" id="ARBA00022737"/>
    </source>
</evidence>
<gene>
    <name evidence="8" type="ORF">METZ01_LOCUS248642</name>
</gene>
<dbReference type="Gene3D" id="3.30.1490.20">
    <property type="entry name" value="ATP-grasp fold, A domain"/>
    <property type="match status" value="1"/>
</dbReference>
<dbReference type="PANTHER" id="PTHR11405">
    <property type="entry name" value="CARBAMOYLTRANSFERASE FAMILY MEMBER"/>
    <property type="match status" value="1"/>
</dbReference>
<protein>
    <recommendedName>
        <fullName evidence="5">carbamoyl-phosphate synthase (ammonia)</fullName>
        <ecNumber evidence="5">6.3.4.16</ecNumber>
    </recommendedName>
</protein>
<dbReference type="Gene3D" id="3.30.470.20">
    <property type="entry name" value="ATP-grasp fold, B domain"/>
    <property type="match status" value="1"/>
</dbReference>
<keyword evidence="4" id="KW-0067">ATP-binding</keyword>
<dbReference type="PROSITE" id="PS00867">
    <property type="entry name" value="CPSASE_2"/>
    <property type="match status" value="1"/>
</dbReference>
<dbReference type="Gene3D" id="3.40.50.20">
    <property type="match status" value="1"/>
</dbReference>
<dbReference type="PROSITE" id="PS00866">
    <property type="entry name" value="CPSASE_1"/>
    <property type="match status" value="1"/>
</dbReference>
<dbReference type="GO" id="GO:0005737">
    <property type="term" value="C:cytoplasm"/>
    <property type="evidence" value="ECO:0007669"/>
    <property type="project" value="TreeGrafter"/>
</dbReference>
<dbReference type="GO" id="GO:0006541">
    <property type="term" value="P:glutamine metabolic process"/>
    <property type="evidence" value="ECO:0007669"/>
    <property type="project" value="TreeGrafter"/>
</dbReference>
<dbReference type="GO" id="GO:0046872">
    <property type="term" value="F:metal ion binding"/>
    <property type="evidence" value="ECO:0007669"/>
    <property type="project" value="InterPro"/>
</dbReference>
<feature type="domain" description="ATP-grasp" evidence="7">
    <location>
        <begin position="120"/>
        <end position="311"/>
    </location>
</feature>
<dbReference type="InterPro" id="IPR016185">
    <property type="entry name" value="PreATP-grasp_dom_sf"/>
</dbReference>
<dbReference type="Pfam" id="PF25596">
    <property type="entry name" value="CPSase_L_D1"/>
    <property type="match status" value="1"/>
</dbReference>
<evidence type="ECO:0000313" key="8">
    <source>
        <dbReference type="EMBL" id="SVB95788.1"/>
    </source>
</evidence>
<dbReference type="Pfam" id="PF02142">
    <property type="entry name" value="MGS"/>
    <property type="match status" value="1"/>
</dbReference>
<dbReference type="GO" id="GO:0004088">
    <property type="term" value="F:carbamoyl-phosphate synthase (glutamine-hydrolyzing) activity"/>
    <property type="evidence" value="ECO:0007669"/>
    <property type="project" value="TreeGrafter"/>
</dbReference>
<dbReference type="Pfam" id="PF02786">
    <property type="entry name" value="CPSase_L_D2"/>
    <property type="match status" value="1"/>
</dbReference>
<keyword evidence="1" id="KW-0436">Ligase</keyword>
<dbReference type="SUPFAM" id="SSF52440">
    <property type="entry name" value="PreATP-grasp domain"/>
    <property type="match status" value="1"/>
</dbReference>
<dbReference type="FunFam" id="3.30.1490.20:FF:000001">
    <property type="entry name" value="Carbamoyl-phosphate synthase large chain"/>
    <property type="match status" value="1"/>
</dbReference>
<evidence type="ECO:0000256" key="3">
    <source>
        <dbReference type="ARBA" id="ARBA00022741"/>
    </source>
</evidence>
<dbReference type="InterPro" id="IPR011607">
    <property type="entry name" value="MGS-like_dom"/>
</dbReference>
<accession>A0A382I8E5</accession>
<dbReference type="SUPFAM" id="SSF52335">
    <property type="entry name" value="Methylglyoxal synthase-like"/>
    <property type="match status" value="1"/>
</dbReference>
<dbReference type="Gene3D" id="3.40.50.1380">
    <property type="entry name" value="Methylglyoxal synthase-like domain"/>
    <property type="match status" value="1"/>
</dbReference>
<organism evidence="8">
    <name type="scientific">marine metagenome</name>
    <dbReference type="NCBI Taxonomy" id="408172"/>
    <lineage>
        <taxon>unclassified sequences</taxon>
        <taxon>metagenomes</taxon>
        <taxon>ecological metagenomes</taxon>
    </lineage>
</organism>
<evidence type="ECO:0000259" key="7">
    <source>
        <dbReference type="PROSITE" id="PS50975"/>
    </source>
</evidence>
<evidence type="ECO:0000256" key="4">
    <source>
        <dbReference type="ARBA" id="ARBA00022840"/>
    </source>
</evidence>
<dbReference type="FunFam" id="3.40.50.20:FF:000002">
    <property type="entry name" value="Carbamoyl-phosphate synthase large chain"/>
    <property type="match status" value="1"/>
</dbReference>
<dbReference type="InterPro" id="IPR058047">
    <property type="entry name" value="CPSase_preATP-grasp"/>
</dbReference>
<dbReference type="PROSITE" id="PS50975">
    <property type="entry name" value="ATP_GRASP"/>
    <property type="match status" value="1"/>
</dbReference>
<proteinExistence type="predicted"/>
<keyword evidence="3" id="KW-0547">Nucleotide-binding</keyword>
<evidence type="ECO:0000256" key="6">
    <source>
        <dbReference type="ARBA" id="ARBA00047359"/>
    </source>
</evidence>
<dbReference type="InterPro" id="IPR013815">
    <property type="entry name" value="ATP_grasp_subdomain_1"/>
</dbReference>
<dbReference type="AlphaFoldDB" id="A0A382I8E5"/>
<dbReference type="GO" id="GO:0005524">
    <property type="term" value="F:ATP binding"/>
    <property type="evidence" value="ECO:0007669"/>
    <property type="project" value="UniProtKB-KW"/>
</dbReference>
<dbReference type="InterPro" id="IPR011761">
    <property type="entry name" value="ATP-grasp"/>
</dbReference>
<dbReference type="GO" id="GO:0004087">
    <property type="term" value="F:carbamoyl-phosphate synthase (ammonia) activity"/>
    <property type="evidence" value="ECO:0007669"/>
    <property type="project" value="UniProtKB-EC"/>
</dbReference>
<feature type="non-terminal residue" evidence="8">
    <location>
        <position position="450"/>
    </location>
</feature>
<dbReference type="PANTHER" id="PTHR11405:SF53">
    <property type="entry name" value="CARBAMOYL-PHOSPHATE SYNTHASE [AMMONIA], MITOCHONDRIAL"/>
    <property type="match status" value="1"/>
</dbReference>
<evidence type="ECO:0000256" key="1">
    <source>
        <dbReference type="ARBA" id="ARBA00022598"/>
    </source>
</evidence>
<reference evidence="8" key="1">
    <citation type="submission" date="2018-05" db="EMBL/GenBank/DDBJ databases">
        <authorList>
            <person name="Lanie J.A."/>
            <person name="Ng W.-L."/>
            <person name="Kazmierczak K.M."/>
            <person name="Andrzejewski T.M."/>
            <person name="Davidsen T.M."/>
            <person name="Wayne K.J."/>
            <person name="Tettelin H."/>
            <person name="Glass J.I."/>
            <person name="Rusch D."/>
            <person name="Podicherti R."/>
            <person name="Tsui H.-C.T."/>
            <person name="Winkler M.E."/>
        </authorList>
    </citation>
    <scope>NUCLEOTIDE SEQUENCE</scope>
</reference>
<feature type="non-terminal residue" evidence="8">
    <location>
        <position position="1"/>
    </location>
</feature>
<keyword evidence="2" id="KW-0677">Repeat</keyword>
<dbReference type="SUPFAM" id="SSF56059">
    <property type="entry name" value="Glutathione synthetase ATP-binding domain-like"/>
    <property type="match status" value="1"/>
</dbReference>
<evidence type="ECO:0000256" key="5">
    <source>
        <dbReference type="ARBA" id="ARBA00044063"/>
    </source>
</evidence>
<dbReference type="EC" id="6.3.4.16" evidence="5"/>